<name>A0AAV6MEP4_9ROSI</name>
<dbReference type="GO" id="GO:0005506">
    <property type="term" value="F:iron ion binding"/>
    <property type="evidence" value="ECO:0007669"/>
    <property type="project" value="InterPro"/>
</dbReference>
<reference evidence="2 3" key="1">
    <citation type="journal article" date="2021" name="Hortic Res">
        <title>The domestication of Cucurbita argyrosperma as revealed by the genome of its wild relative.</title>
        <authorList>
            <person name="Barrera-Redondo J."/>
            <person name="Sanchez-de la Vega G."/>
            <person name="Aguirre-Liguori J.A."/>
            <person name="Castellanos-Morales G."/>
            <person name="Gutierrez-Guerrero Y.T."/>
            <person name="Aguirre-Dugua X."/>
            <person name="Aguirre-Planter E."/>
            <person name="Tenaillon M.I."/>
            <person name="Lira-Saade R."/>
            <person name="Eguiarte L.E."/>
        </authorList>
    </citation>
    <scope>NUCLEOTIDE SEQUENCE [LARGE SCALE GENOMIC DNA]</scope>
    <source>
        <strain evidence="2">JBR-2021</strain>
    </source>
</reference>
<dbReference type="InterPro" id="IPR001128">
    <property type="entry name" value="Cyt_P450"/>
</dbReference>
<accession>A0AAV6MEP4</accession>
<dbReference type="GO" id="GO:0016705">
    <property type="term" value="F:oxidoreductase activity, acting on paired donors, with incorporation or reduction of molecular oxygen"/>
    <property type="evidence" value="ECO:0007669"/>
    <property type="project" value="InterPro"/>
</dbReference>
<dbReference type="Proteomes" id="UP000685013">
    <property type="component" value="Chromosome 15"/>
</dbReference>
<keyword evidence="1" id="KW-0472">Membrane</keyword>
<dbReference type="PANTHER" id="PTHR47951">
    <property type="entry name" value="OS08G0547900 PROTEIN"/>
    <property type="match status" value="1"/>
</dbReference>
<dbReference type="GO" id="GO:0020037">
    <property type="term" value="F:heme binding"/>
    <property type="evidence" value="ECO:0007669"/>
    <property type="project" value="InterPro"/>
</dbReference>
<gene>
    <name evidence="2" type="primary">CYP75B1</name>
    <name evidence="2" type="ORF">SDJN03_23883</name>
</gene>
<dbReference type="EMBL" id="JAGKQH010000015">
    <property type="protein sequence ID" value="KAG6579435.1"/>
    <property type="molecule type" value="Genomic_DNA"/>
</dbReference>
<dbReference type="PANTHER" id="PTHR47951:SF3">
    <property type="entry name" value="CYTOCHROME P450, FAMILY 706, SUBFAMILY A, POLYPEPTIDE 4"/>
    <property type="match status" value="1"/>
</dbReference>
<evidence type="ECO:0000313" key="3">
    <source>
        <dbReference type="Proteomes" id="UP000685013"/>
    </source>
</evidence>
<dbReference type="AlphaFoldDB" id="A0AAV6MEP4"/>
<keyword evidence="1" id="KW-1133">Transmembrane helix</keyword>
<organism evidence="2 3">
    <name type="scientific">Cucurbita argyrosperma subsp. sororia</name>
    <dbReference type="NCBI Taxonomy" id="37648"/>
    <lineage>
        <taxon>Eukaryota</taxon>
        <taxon>Viridiplantae</taxon>
        <taxon>Streptophyta</taxon>
        <taxon>Embryophyta</taxon>
        <taxon>Tracheophyta</taxon>
        <taxon>Spermatophyta</taxon>
        <taxon>Magnoliopsida</taxon>
        <taxon>eudicotyledons</taxon>
        <taxon>Gunneridae</taxon>
        <taxon>Pentapetalae</taxon>
        <taxon>rosids</taxon>
        <taxon>fabids</taxon>
        <taxon>Cucurbitales</taxon>
        <taxon>Cucurbitaceae</taxon>
        <taxon>Cucurbiteae</taxon>
        <taxon>Cucurbita</taxon>
    </lineage>
</organism>
<protein>
    <submittedName>
        <fullName evidence="2">Flavonoid 3'-monooxygenase</fullName>
    </submittedName>
</protein>
<comment type="caution">
    <text evidence="2">The sequence shown here is derived from an EMBL/GenBank/DDBJ whole genome shotgun (WGS) entry which is preliminary data.</text>
</comment>
<evidence type="ECO:0000256" key="1">
    <source>
        <dbReference type="SAM" id="Phobius"/>
    </source>
</evidence>
<keyword evidence="1" id="KW-0812">Transmembrane</keyword>
<evidence type="ECO:0000313" key="2">
    <source>
        <dbReference type="EMBL" id="KAG6579435.1"/>
    </source>
</evidence>
<feature type="transmembrane region" description="Helical" evidence="1">
    <location>
        <begin position="29"/>
        <end position="47"/>
    </location>
</feature>
<keyword evidence="3" id="KW-1185">Reference proteome</keyword>
<proteinExistence type="predicted"/>
<sequence length="345" mass="38957">METTSDSLRPLIDSLNFLLPWPWIDTADYQFRFLFTVFFAGLLIFLYTKVTRRRVPLPPGPPGVPLLGNLPFLDPELHTYLRELGRKYGPIVKIQLGRKVGIVVNSPSVAREILKDHDVTFANRDVPQAGRLASYGSSDIVWTPYGAEWRMLRKVCVLKMLSNAALESVYKLLRREVRNTVANLYRRSGSAVNVGEQSFLTIFNAATSMLWGGTVEGDQRDSLAAEFRKTVSDMTGLQGRPNVSDFFPSLARFDLQGIEKQMHKLAHKFDTIFENMINQRLKIAGGEDGESAKNKDFLQVLLEVKDAGDSKTPFTITHLKALLMGSSVQRTLVSIYCICFEIFQW</sequence>
<feature type="non-terminal residue" evidence="2">
    <location>
        <position position="1"/>
    </location>
</feature>
<dbReference type="Pfam" id="PF00067">
    <property type="entry name" value="p450"/>
    <property type="match status" value="1"/>
</dbReference>
<dbReference type="GO" id="GO:0004497">
    <property type="term" value="F:monooxygenase activity"/>
    <property type="evidence" value="ECO:0007669"/>
    <property type="project" value="InterPro"/>
</dbReference>